<feature type="transmembrane region" description="Helical" evidence="9">
    <location>
        <begin position="216"/>
        <end position="233"/>
    </location>
</feature>
<feature type="transmembrane region" description="Helical" evidence="9">
    <location>
        <begin position="150"/>
        <end position="169"/>
    </location>
</feature>
<feature type="transmembrane region" description="Helical" evidence="9">
    <location>
        <begin position="81"/>
        <end position="99"/>
    </location>
</feature>
<feature type="transmembrane region" description="Helical" evidence="9">
    <location>
        <begin position="287"/>
        <end position="309"/>
    </location>
</feature>
<dbReference type="GO" id="GO:0022857">
    <property type="term" value="F:transmembrane transporter activity"/>
    <property type="evidence" value="ECO:0007669"/>
    <property type="project" value="InterPro"/>
</dbReference>
<feature type="region of interest" description="Disordered" evidence="8">
    <location>
        <begin position="1"/>
        <end position="36"/>
    </location>
</feature>
<gene>
    <name evidence="10" type="ORF">AAP_03085</name>
</gene>
<dbReference type="GO" id="GO:0005886">
    <property type="term" value="C:plasma membrane"/>
    <property type="evidence" value="ECO:0007669"/>
    <property type="project" value="TreeGrafter"/>
</dbReference>
<evidence type="ECO:0000256" key="7">
    <source>
        <dbReference type="PIRNR" id="PIRNR002744"/>
    </source>
</evidence>
<comment type="similarity">
    <text evidence="2 7">Belongs to the purine-cytosine permease (2.A.39) family.</text>
</comment>
<dbReference type="InterPro" id="IPR026030">
    <property type="entry name" value="Pur-cyt_permease_Fcy2/21/22"/>
</dbReference>
<comment type="caution">
    <text evidence="10">The sequence shown here is derived from an EMBL/GenBank/DDBJ whole genome shotgun (WGS) entry which is preliminary data.</text>
</comment>
<feature type="compositionally biased region" description="Basic and acidic residues" evidence="8">
    <location>
        <begin position="1"/>
        <end position="10"/>
    </location>
</feature>
<organism evidence="10 11">
    <name type="scientific">Ascosphaera apis ARSEF 7405</name>
    <dbReference type="NCBI Taxonomy" id="392613"/>
    <lineage>
        <taxon>Eukaryota</taxon>
        <taxon>Fungi</taxon>
        <taxon>Dikarya</taxon>
        <taxon>Ascomycota</taxon>
        <taxon>Pezizomycotina</taxon>
        <taxon>Eurotiomycetes</taxon>
        <taxon>Eurotiomycetidae</taxon>
        <taxon>Onygenales</taxon>
        <taxon>Ascosphaeraceae</taxon>
        <taxon>Ascosphaera</taxon>
    </lineage>
</organism>
<evidence type="ECO:0000256" key="4">
    <source>
        <dbReference type="ARBA" id="ARBA00022692"/>
    </source>
</evidence>
<protein>
    <submittedName>
        <fullName evidence="10">Permease, cytosine/purines, uracil, thiamine, allantoin</fullName>
    </submittedName>
</protein>
<sequence length="515" mass="56162">MSEMEKDIKQTEPSMGSYVDPDNIEAGKISPAISTDDDVTPRRGFFGKIANKLSCLPIEDRGIEPVKPENRDGKQSVIDGFTMWASANLTPATFAVGTLGPTFGLGFWDSFIIIILFNALISCIVAWIGCLGPTTGMRMMTIGRYSMGIWGSRLVICLTVCGLIGWAAVNSLSGAQVLNELSDGNCPLWAGNLIIGLVAGCICVMGYEAVHMFERYCWIPQLFAFCFIAGYGAKHFSAGAAPMGHGQAEAANALSFMGTLYSFLIAWAGTAADYYVRLPENTNKVKLGSSIWAGNFFGACVTQILGAAFMTAVNNEAAFADAYNSRQVGGVMGEALIPIHGFGKFLLALLALSVIACNLVNLYSLAFMCQNFHPVMIRVPRFVWSFLGSAIAIGLAIGAENSFNTALQSIMDIIGYYNSAIVVCMVLEHYVFRKGKYPLEDWDQLHKLPWGIAGFFTLCMAFVGAVLTMKQEWYTGVISRAIKPVHSDLGWLFSIIFSVITFLPLRWAEKKIFKR</sequence>
<feature type="transmembrane region" description="Helical" evidence="9">
    <location>
        <begin position="405"/>
        <end position="427"/>
    </location>
</feature>
<reference evidence="10 11" key="1">
    <citation type="journal article" date="2016" name="Genome Biol. Evol.">
        <title>Divergent and convergent evolution of fungal pathogenicity.</title>
        <authorList>
            <person name="Shang Y."/>
            <person name="Xiao G."/>
            <person name="Zheng P."/>
            <person name="Cen K."/>
            <person name="Zhan S."/>
            <person name="Wang C."/>
        </authorList>
    </citation>
    <scope>NUCLEOTIDE SEQUENCE [LARGE SCALE GENOMIC DNA]</scope>
    <source>
        <strain evidence="10 11">ARSEF 7405</strain>
    </source>
</reference>
<evidence type="ECO:0000256" key="9">
    <source>
        <dbReference type="SAM" id="Phobius"/>
    </source>
</evidence>
<evidence type="ECO:0000256" key="2">
    <source>
        <dbReference type="ARBA" id="ARBA00008974"/>
    </source>
</evidence>
<dbReference type="PIRSF" id="PIRSF002744">
    <property type="entry name" value="Pur-cyt_permease"/>
    <property type="match status" value="1"/>
</dbReference>
<feature type="transmembrane region" description="Helical" evidence="9">
    <location>
        <begin position="111"/>
        <end position="130"/>
    </location>
</feature>
<evidence type="ECO:0000256" key="1">
    <source>
        <dbReference type="ARBA" id="ARBA00004141"/>
    </source>
</evidence>
<evidence type="ECO:0000256" key="6">
    <source>
        <dbReference type="ARBA" id="ARBA00023136"/>
    </source>
</evidence>
<keyword evidence="4 9" id="KW-0812">Transmembrane</keyword>
<dbReference type="Proteomes" id="UP000242877">
    <property type="component" value="Unassembled WGS sequence"/>
</dbReference>
<keyword evidence="11" id="KW-1185">Reference proteome</keyword>
<dbReference type="OrthoDB" id="2116389at2759"/>
<feature type="transmembrane region" description="Helical" evidence="9">
    <location>
        <begin position="189"/>
        <end position="209"/>
    </location>
</feature>
<evidence type="ECO:0000313" key="11">
    <source>
        <dbReference type="Proteomes" id="UP000242877"/>
    </source>
</evidence>
<feature type="transmembrane region" description="Helical" evidence="9">
    <location>
        <begin position="381"/>
        <end position="399"/>
    </location>
</feature>
<evidence type="ECO:0000256" key="5">
    <source>
        <dbReference type="ARBA" id="ARBA00022989"/>
    </source>
</evidence>
<dbReference type="EMBL" id="AZGZ01000012">
    <property type="protein sequence ID" value="KZZ91866.1"/>
    <property type="molecule type" value="Genomic_DNA"/>
</dbReference>
<evidence type="ECO:0000313" key="10">
    <source>
        <dbReference type="EMBL" id="KZZ91866.1"/>
    </source>
</evidence>
<keyword evidence="3 7" id="KW-0813">Transport</keyword>
<dbReference type="Gene3D" id="1.10.4160.10">
    <property type="entry name" value="Hydantoin permease"/>
    <property type="match status" value="1"/>
</dbReference>
<dbReference type="VEuPathDB" id="FungiDB:AAP_03085"/>
<proteinExistence type="inferred from homology"/>
<feature type="transmembrane region" description="Helical" evidence="9">
    <location>
        <begin position="448"/>
        <end position="469"/>
    </location>
</feature>
<name>A0A167YX41_9EURO</name>
<evidence type="ECO:0000256" key="3">
    <source>
        <dbReference type="ARBA" id="ARBA00022448"/>
    </source>
</evidence>
<dbReference type="InterPro" id="IPR001248">
    <property type="entry name" value="Pur-cyt_permease"/>
</dbReference>
<keyword evidence="6 7" id="KW-0472">Membrane</keyword>
<dbReference type="Pfam" id="PF02133">
    <property type="entry name" value="Transp_cyt_pur"/>
    <property type="match status" value="1"/>
</dbReference>
<feature type="transmembrane region" description="Helical" evidence="9">
    <location>
        <begin position="345"/>
        <end position="369"/>
    </location>
</feature>
<dbReference type="AlphaFoldDB" id="A0A167YX41"/>
<dbReference type="PANTHER" id="PTHR31806:SF1">
    <property type="entry name" value="PURINE-CYTOSINE PERMEASE FCY2-RELATED"/>
    <property type="match status" value="1"/>
</dbReference>
<dbReference type="PANTHER" id="PTHR31806">
    <property type="entry name" value="PURINE-CYTOSINE PERMEASE FCY2-RELATED"/>
    <property type="match status" value="1"/>
</dbReference>
<feature type="transmembrane region" description="Helical" evidence="9">
    <location>
        <begin position="253"/>
        <end position="275"/>
    </location>
</feature>
<comment type="subcellular location">
    <subcellularLocation>
        <location evidence="1">Membrane</location>
        <topology evidence="1">Multi-pass membrane protein</topology>
    </subcellularLocation>
</comment>
<evidence type="ECO:0000256" key="8">
    <source>
        <dbReference type="SAM" id="MobiDB-lite"/>
    </source>
</evidence>
<keyword evidence="5 9" id="KW-1133">Transmembrane helix</keyword>
<accession>A0A167YX41</accession>
<feature type="transmembrane region" description="Helical" evidence="9">
    <location>
        <begin position="489"/>
        <end position="508"/>
    </location>
</feature>